<dbReference type="EMBL" id="JARBJD010000591">
    <property type="protein sequence ID" value="KAK2940850.1"/>
    <property type="molecule type" value="Genomic_DNA"/>
</dbReference>
<accession>A0ABQ9WZ01</accession>
<evidence type="ECO:0000313" key="1">
    <source>
        <dbReference type="EMBL" id="KAK2939964.1"/>
    </source>
</evidence>
<organism evidence="3 4">
    <name type="scientific">Blattamonas nauphoetae</name>
    <dbReference type="NCBI Taxonomy" id="2049346"/>
    <lineage>
        <taxon>Eukaryota</taxon>
        <taxon>Metamonada</taxon>
        <taxon>Preaxostyla</taxon>
        <taxon>Oxymonadida</taxon>
        <taxon>Blattamonas</taxon>
    </lineage>
</organism>
<dbReference type="Proteomes" id="UP001281761">
    <property type="component" value="Unassembled WGS sequence"/>
</dbReference>
<comment type="caution">
    <text evidence="3">The sequence shown here is derived from an EMBL/GenBank/DDBJ whole genome shotgun (WGS) entry which is preliminary data.</text>
</comment>
<name>A0ABQ9WZ01_9EUKA</name>
<protein>
    <submittedName>
        <fullName evidence="3">Uncharacterized protein</fullName>
    </submittedName>
</protein>
<reference evidence="3 4" key="1">
    <citation type="journal article" date="2022" name="bioRxiv">
        <title>Genomics of Preaxostyla Flagellates Illuminates Evolutionary Transitions and the Path Towards Mitochondrial Loss.</title>
        <authorList>
            <person name="Novak L.V.F."/>
            <person name="Treitli S.C."/>
            <person name="Pyrih J."/>
            <person name="Halakuc P."/>
            <person name="Pipaliya S.V."/>
            <person name="Vacek V."/>
            <person name="Brzon O."/>
            <person name="Soukal P."/>
            <person name="Eme L."/>
            <person name="Dacks J.B."/>
            <person name="Karnkowska A."/>
            <person name="Elias M."/>
            <person name="Hampl V."/>
        </authorList>
    </citation>
    <scope>NUCLEOTIDE SEQUENCE [LARGE SCALE GENOMIC DNA]</scope>
    <source>
        <strain evidence="3">NAU3</strain>
        <tissue evidence="3">Gut</tissue>
    </source>
</reference>
<proteinExistence type="predicted"/>
<evidence type="ECO:0000313" key="4">
    <source>
        <dbReference type="Proteomes" id="UP001281761"/>
    </source>
</evidence>
<sequence>MQSFLLTLSPFIPHPLAILVPTFAPEHEPRQIGPKIRHFLLSPWVETGRSGDGSEKRKGLAFPLIAVVPVDGCVLADVASEERRRATLRFSRCWTGPLRRLTSHPTAQDLSGGKCGLDCGVGEVVNDVVCGNEVGERELNELSKLKIPSLLSPLFPITPIHHSQPQPLCLKSLASFLSSLGAVHR</sequence>
<keyword evidence="4" id="KW-1185">Reference proteome</keyword>
<evidence type="ECO:0000313" key="3">
    <source>
        <dbReference type="EMBL" id="KAK2944732.1"/>
    </source>
</evidence>
<evidence type="ECO:0000313" key="2">
    <source>
        <dbReference type="EMBL" id="KAK2940850.1"/>
    </source>
</evidence>
<gene>
    <name evidence="3" type="ORF">BLNAU_20368</name>
    <name evidence="2" type="ORF">BLNAU_24237</name>
    <name evidence="1" type="ORF">BLNAU_25126</name>
</gene>
<dbReference type="EMBL" id="JARBJD010000787">
    <property type="protein sequence ID" value="KAK2939964.1"/>
    <property type="molecule type" value="Genomic_DNA"/>
</dbReference>
<dbReference type="EMBL" id="JARBJD010000287">
    <property type="protein sequence ID" value="KAK2944732.1"/>
    <property type="molecule type" value="Genomic_DNA"/>
</dbReference>